<dbReference type="InterPro" id="IPR012910">
    <property type="entry name" value="Plug_dom"/>
</dbReference>
<dbReference type="GO" id="GO:0015344">
    <property type="term" value="F:siderophore uptake transmembrane transporter activity"/>
    <property type="evidence" value="ECO:0007669"/>
    <property type="project" value="TreeGrafter"/>
</dbReference>
<evidence type="ECO:0000259" key="5">
    <source>
        <dbReference type="Pfam" id="PF00593"/>
    </source>
</evidence>
<dbReference type="PANTHER" id="PTHR30069">
    <property type="entry name" value="TONB-DEPENDENT OUTER MEMBRANE RECEPTOR"/>
    <property type="match status" value="1"/>
</dbReference>
<proteinExistence type="inferred from homology"/>
<evidence type="ECO:0000313" key="7">
    <source>
        <dbReference type="EMBL" id="RPE00937.1"/>
    </source>
</evidence>
<keyword evidence="2" id="KW-0998">Cell outer membrane</keyword>
<dbReference type="Pfam" id="PF13715">
    <property type="entry name" value="CarbopepD_reg_2"/>
    <property type="match status" value="1"/>
</dbReference>
<keyword evidence="3" id="KW-0798">TonB box</keyword>
<dbReference type="GO" id="GO:0044718">
    <property type="term" value="P:siderophore transmembrane transport"/>
    <property type="evidence" value="ECO:0007669"/>
    <property type="project" value="TreeGrafter"/>
</dbReference>
<dbReference type="NCBIfam" id="TIGR04056">
    <property type="entry name" value="OMP_RagA_SusC"/>
    <property type="match status" value="1"/>
</dbReference>
<dbReference type="InterPro" id="IPR000531">
    <property type="entry name" value="Beta-barrel_TonB"/>
</dbReference>
<comment type="similarity">
    <text evidence="2 3">Belongs to the TonB-dependent receptor family.</text>
</comment>
<dbReference type="SUPFAM" id="SSF49464">
    <property type="entry name" value="Carboxypeptidase regulatory domain-like"/>
    <property type="match status" value="1"/>
</dbReference>
<reference evidence="7 8" key="1">
    <citation type="submission" date="2018-11" db="EMBL/GenBank/DDBJ databases">
        <title>Aureibaculum marinum gen. nov., sp. nov., a member of the family Flavobacteriaceae isolated from the Bohai Sea.</title>
        <authorList>
            <person name="Ji X."/>
        </authorList>
    </citation>
    <scope>NUCLEOTIDE SEQUENCE [LARGE SCALE GENOMIC DNA]</scope>
    <source>
        <strain evidence="7 8">BH-SD17</strain>
    </source>
</reference>
<dbReference type="Gene3D" id="2.60.40.1120">
    <property type="entry name" value="Carboxypeptidase-like, regulatory domain"/>
    <property type="match status" value="1"/>
</dbReference>
<evidence type="ECO:0000256" key="1">
    <source>
        <dbReference type="ARBA" id="ARBA00022729"/>
    </source>
</evidence>
<comment type="subcellular location">
    <subcellularLocation>
        <location evidence="2">Cell outer membrane</location>
        <topology evidence="2">Multi-pass membrane protein</topology>
    </subcellularLocation>
</comment>
<dbReference type="AlphaFoldDB" id="A0A3N4P7V7"/>
<dbReference type="OrthoDB" id="9768177at2"/>
<feature type="chain" id="PRO_5018209418" evidence="4">
    <location>
        <begin position="23"/>
        <end position="1035"/>
    </location>
</feature>
<gene>
    <name evidence="7" type="ORF">EGM88_00470</name>
</gene>
<protein>
    <submittedName>
        <fullName evidence="7">TonB-dependent receptor</fullName>
    </submittedName>
</protein>
<dbReference type="Gene3D" id="2.170.130.10">
    <property type="entry name" value="TonB-dependent receptor, plug domain"/>
    <property type="match status" value="1"/>
</dbReference>
<keyword evidence="2" id="KW-0813">Transport</keyword>
<accession>A0A3N4P7V7</accession>
<evidence type="ECO:0000259" key="6">
    <source>
        <dbReference type="Pfam" id="PF07715"/>
    </source>
</evidence>
<evidence type="ECO:0000313" key="8">
    <source>
        <dbReference type="Proteomes" id="UP000270856"/>
    </source>
</evidence>
<name>A0A3N4P7V7_9FLAO</name>
<comment type="caution">
    <text evidence="7">The sequence shown here is derived from an EMBL/GenBank/DDBJ whole genome shotgun (WGS) entry which is preliminary data.</text>
</comment>
<dbReference type="PANTHER" id="PTHR30069:SF29">
    <property type="entry name" value="HEMOGLOBIN AND HEMOGLOBIN-HAPTOGLOBIN-BINDING PROTEIN 1-RELATED"/>
    <property type="match status" value="1"/>
</dbReference>
<dbReference type="InterPro" id="IPR008969">
    <property type="entry name" value="CarboxyPept-like_regulatory"/>
</dbReference>
<organism evidence="7 8">
    <name type="scientific">Aureibaculum marinum</name>
    <dbReference type="NCBI Taxonomy" id="2487930"/>
    <lineage>
        <taxon>Bacteria</taxon>
        <taxon>Pseudomonadati</taxon>
        <taxon>Bacteroidota</taxon>
        <taxon>Flavobacteriia</taxon>
        <taxon>Flavobacteriales</taxon>
        <taxon>Flavobacteriaceae</taxon>
        <taxon>Aureibaculum</taxon>
    </lineage>
</organism>
<evidence type="ECO:0000256" key="4">
    <source>
        <dbReference type="SAM" id="SignalP"/>
    </source>
</evidence>
<dbReference type="Pfam" id="PF00593">
    <property type="entry name" value="TonB_dep_Rec_b-barrel"/>
    <property type="match status" value="1"/>
</dbReference>
<keyword evidence="2" id="KW-0812">Transmembrane</keyword>
<dbReference type="PROSITE" id="PS52016">
    <property type="entry name" value="TONB_DEPENDENT_REC_3"/>
    <property type="match status" value="1"/>
</dbReference>
<dbReference type="InterPro" id="IPR023997">
    <property type="entry name" value="TonB-dep_OMP_SusC/RagA_CS"/>
</dbReference>
<sequence>MKKTRFYVFNFLLLLCTINLYAQDIVVKGVINDESGQPVPGATIVVKGTTLGTTSDFDGNYEIEVPAEGILVFSFVGYTTIEEVVNGRTEINITLKEDAALLEEVVVVGYGTQKKSVVTGAISSIKQSDLEDLPITRVEQSLQGRASGLTIAANSGQPGSSSTIRVRGITTLNNNNPLWVVDGVVVDNGGIGYLNQADIESIEVLKDGASAAIYGSRAATGVILVTTKKGKSGKMSVNYNGYAGLSSPSRKLDLLNATEYATLMNERSVAGGGSILFPNPESYGVGTDWQDEIFNNAAVRQSHELSLSGGNDKSTFYVSFGLTDQEGIVATEISNYIRQNIRLNSTHKITDKITFGQTAAYSHEKVVGIGNTNSEYGGPLASAINLDPITPVVETDPVLANQAPYNNAGIFRDENGNPYAISSLVGQEMSNPYAYIQTRLGNYQWSDNFVGNAYLEIEPLEGLKVRSTVGAKLAYWGEENFTPVSYLNSAFVVGQNNINKQSNRGFAWNIENTISYDKSINDHNFTVLLGQGTYVEGINSGSSVTYFDIPTNDYKEAAFVSGHPADKIQSYAYDGYEHTVYSLFGRINYNYQEKYMFTGIIRRDGSTKFGSNNKFGVFPSFSVGWNPVLEDFWPENNAVNQLKIRGGYGVVGNDSSADFLYLATIGSGRNYSFGTGGSVVAGNSPNAPSNPDLKWEETAQLNIGFDARLFQYFTFTFDWYNKKTTGILQEVELPGYIGTTGNPWGNVADMENRGVDLEFGYSQTFEDLKVSANANIGFVENEVTFLGSGIEFLGSGESIQSSTYDFTRTQVGQPYSSFFGFKTDGIFQNQAEIDAYTNADGSLIQPNAVPGDFRYVNVDGEGTITADDRTFIGNPLPDFTYGFTINVSYKDFDFMAFAQGAVGNQIYQGLRRLDIGSANYQTKALNRWTGEGTSNSFPRLTTDDTNLNFSNPSDFYLEDGDYLRFKTIQIGYTLPNTVIEKVGLSKVRLYITGENLFTFTKYTGFDPEIGGNVLGVDRGYYPQAKTGMLGINVQF</sequence>
<dbReference type="EMBL" id="RPFJ01000001">
    <property type="protein sequence ID" value="RPE00937.1"/>
    <property type="molecule type" value="Genomic_DNA"/>
</dbReference>
<dbReference type="SUPFAM" id="SSF56935">
    <property type="entry name" value="Porins"/>
    <property type="match status" value="1"/>
</dbReference>
<evidence type="ECO:0000256" key="3">
    <source>
        <dbReference type="RuleBase" id="RU003357"/>
    </source>
</evidence>
<feature type="domain" description="TonB-dependent receptor-like beta-barrel" evidence="5">
    <location>
        <begin position="432"/>
        <end position="996"/>
    </location>
</feature>
<feature type="signal peptide" evidence="4">
    <location>
        <begin position="1"/>
        <end position="22"/>
    </location>
</feature>
<keyword evidence="1 4" id="KW-0732">Signal</keyword>
<dbReference type="Pfam" id="PF07715">
    <property type="entry name" value="Plug"/>
    <property type="match status" value="1"/>
</dbReference>
<feature type="domain" description="TonB-dependent receptor plug" evidence="6">
    <location>
        <begin position="116"/>
        <end position="222"/>
    </location>
</feature>
<evidence type="ECO:0000256" key="2">
    <source>
        <dbReference type="PROSITE-ProRule" id="PRU01360"/>
    </source>
</evidence>
<dbReference type="InterPro" id="IPR037066">
    <property type="entry name" value="Plug_dom_sf"/>
</dbReference>
<dbReference type="InterPro" id="IPR023996">
    <property type="entry name" value="TonB-dep_OMP_SusC/RagA"/>
</dbReference>
<dbReference type="InterPro" id="IPR039426">
    <property type="entry name" value="TonB-dep_rcpt-like"/>
</dbReference>
<dbReference type="RefSeq" id="WP_123895915.1">
    <property type="nucleotide sequence ID" value="NZ_RPFJ01000001.1"/>
</dbReference>
<keyword evidence="2 3" id="KW-0472">Membrane</keyword>
<dbReference type="NCBIfam" id="TIGR04057">
    <property type="entry name" value="SusC_RagA_signa"/>
    <property type="match status" value="1"/>
</dbReference>
<keyword evidence="7" id="KW-0675">Receptor</keyword>
<keyword evidence="2" id="KW-1134">Transmembrane beta strand</keyword>
<dbReference type="Proteomes" id="UP000270856">
    <property type="component" value="Unassembled WGS sequence"/>
</dbReference>
<keyword evidence="8" id="KW-1185">Reference proteome</keyword>
<dbReference type="GO" id="GO:0009279">
    <property type="term" value="C:cell outer membrane"/>
    <property type="evidence" value="ECO:0007669"/>
    <property type="project" value="UniProtKB-SubCell"/>
</dbReference>